<dbReference type="Pfam" id="PF00403">
    <property type="entry name" value="HMA"/>
    <property type="match status" value="1"/>
</dbReference>
<evidence type="ECO:0000313" key="3">
    <source>
        <dbReference type="EMBL" id="REE27329.1"/>
    </source>
</evidence>
<dbReference type="RefSeq" id="WP_115807690.1">
    <property type="nucleotide sequence ID" value="NZ_QREI01000001.1"/>
</dbReference>
<comment type="caution">
    <text evidence="3">The sequence shown here is derived from an EMBL/GenBank/DDBJ whole genome shotgun (WGS) entry which is preliminary data.</text>
</comment>
<protein>
    <submittedName>
        <fullName evidence="3">Copper chaperone CopZ</fullName>
    </submittedName>
</protein>
<gene>
    <name evidence="3" type="ORF">DFQ09_101159</name>
</gene>
<name>A0A3D9N9Z2_9FLAO</name>
<dbReference type="OrthoDB" id="5513217at2"/>
<dbReference type="AlphaFoldDB" id="A0A3D9N9Z2"/>
<dbReference type="InterPro" id="IPR036163">
    <property type="entry name" value="HMA_dom_sf"/>
</dbReference>
<organism evidence="3 4">
    <name type="scientific">Winogradskyella pacifica</name>
    <dbReference type="NCBI Taxonomy" id="664642"/>
    <lineage>
        <taxon>Bacteria</taxon>
        <taxon>Pseudomonadati</taxon>
        <taxon>Bacteroidota</taxon>
        <taxon>Flavobacteriia</taxon>
        <taxon>Flavobacteriales</taxon>
        <taxon>Flavobacteriaceae</taxon>
        <taxon>Winogradskyella</taxon>
    </lineage>
</organism>
<reference evidence="3 4" key="1">
    <citation type="submission" date="2018-07" db="EMBL/GenBank/DDBJ databases">
        <title>Genomic Encyclopedia of Type Strains, Phase III (KMG-III): the genomes of soil and plant-associated and newly described type strains.</title>
        <authorList>
            <person name="Whitman W."/>
        </authorList>
    </citation>
    <scope>NUCLEOTIDE SEQUENCE [LARGE SCALE GENOMIC DNA]</scope>
    <source>
        <strain evidence="3 4">CECT 7948</strain>
    </source>
</reference>
<keyword evidence="1" id="KW-0732">Signal</keyword>
<keyword evidence="4" id="KW-1185">Reference proteome</keyword>
<evidence type="ECO:0000313" key="4">
    <source>
        <dbReference type="Proteomes" id="UP000256919"/>
    </source>
</evidence>
<dbReference type="InterPro" id="IPR006121">
    <property type="entry name" value="HMA_dom"/>
</dbReference>
<evidence type="ECO:0000256" key="1">
    <source>
        <dbReference type="SAM" id="SignalP"/>
    </source>
</evidence>
<proteinExistence type="predicted"/>
<feature type="domain" description="HMA" evidence="2">
    <location>
        <begin position="27"/>
        <end position="85"/>
    </location>
</feature>
<feature type="signal peptide" evidence="1">
    <location>
        <begin position="1"/>
        <end position="18"/>
    </location>
</feature>
<dbReference type="EMBL" id="QREI01000001">
    <property type="protein sequence ID" value="REE27329.1"/>
    <property type="molecule type" value="Genomic_DNA"/>
</dbReference>
<dbReference type="GO" id="GO:0046872">
    <property type="term" value="F:metal ion binding"/>
    <property type="evidence" value="ECO:0007669"/>
    <property type="project" value="InterPro"/>
</dbReference>
<dbReference type="Proteomes" id="UP000256919">
    <property type="component" value="Unassembled WGS sequence"/>
</dbReference>
<dbReference type="SUPFAM" id="SSF55008">
    <property type="entry name" value="HMA, heavy metal-associated domain"/>
    <property type="match status" value="1"/>
</dbReference>
<accession>A0A3D9N9Z2</accession>
<feature type="chain" id="PRO_5017644073" evidence="1">
    <location>
        <begin position="19"/>
        <end position="123"/>
    </location>
</feature>
<dbReference type="Gene3D" id="3.30.70.100">
    <property type="match status" value="1"/>
</dbReference>
<evidence type="ECO:0000259" key="2">
    <source>
        <dbReference type="Pfam" id="PF00403"/>
    </source>
</evidence>
<sequence length="123" mass="13907">MKKVILIFTLLVTTLAFAQDKNKKASIEVDGVCGMCKERIEKAAIRTKGVKSAVWSVDTHELKLIFDERKTDLTKISKSVAAVGHDTKEIKATDEQYHSVHACCLYRDEDVKKDHEKEKEDGK</sequence>